<dbReference type="RefSeq" id="WP_085192826.1">
    <property type="nucleotide sequence ID" value="NZ_AP022605.1"/>
</dbReference>
<evidence type="ECO:0000256" key="1">
    <source>
        <dbReference type="ARBA" id="ARBA00022801"/>
    </source>
</evidence>
<reference evidence="5" key="3">
    <citation type="submission" date="2020-02" db="EMBL/GenBank/DDBJ databases">
        <authorList>
            <person name="Matsumoto Y."/>
            <person name="Motooka D."/>
            <person name="Nakamura S."/>
        </authorList>
    </citation>
    <scope>NUCLEOTIDE SEQUENCE</scope>
    <source>
        <strain evidence="5">JCM 12405</strain>
    </source>
</reference>
<dbReference type="InterPro" id="IPR035965">
    <property type="entry name" value="PAS-like_dom_sf"/>
</dbReference>
<dbReference type="Gene3D" id="3.60.40.10">
    <property type="entry name" value="PPM-type phosphatase domain"/>
    <property type="match status" value="1"/>
</dbReference>
<keyword evidence="2" id="KW-0175">Coiled coil</keyword>
<dbReference type="GO" id="GO:0016301">
    <property type="term" value="F:kinase activity"/>
    <property type="evidence" value="ECO:0007669"/>
    <property type="project" value="UniProtKB-KW"/>
</dbReference>
<dbReference type="Proteomes" id="UP000193564">
    <property type="component" value="Unassembled WGS sequence"/>
</dbReference>
<sequence>MTTREGAAHQPEHSVEDLYEQAPCGQLATGPDRRILSVNQTLLRWLGRSRGELVGTPFTELLTVGSRIHFETHFAPLLHLTGELQGVAVDLIAAGETRLPALVAANIKPDAAGKPATIRFVLQDASDRRAYERELLAERRRAEQERARATALARTLKRSLLPPALSAPPGLEACAHLHAASHDEVGGDFYDLFALAHGRSAFFLGDVCGKGVTAATVASLTRYTLRAAAVFDDDPVAVLHNLDTVLLHEFGADRSHFCTVIFGVLVHRDGGFDVHLASGGHPPALLLRADGNVQKINTEGGQAVGIFTNARFASARLHLGAGDTLVMYTDGVTEARVGSGTERFDDHDALMELAHAHSPTTATGIVETLRNLLTDLGAGVEDDAAVLALGVPR</sequence>
<evidence type="ECO:0000313" key="5">
    <source>
        <dbReference type="EMBL" id="BBZ07944.1"/>
    </source>
</evidence>
<dbReference type="Gene3D" id="3.30.450.20">
    <property type="entry name" value="PAS domain"/>
    <property type="match status" value="1"/>
</dbReference>
<dbReference type="Pfam" id="PF07228">
    <property type="entry name" value="SpoIIE"/>
    <property type="match status" value="1"/>
</dbReference>
<name>A0A1X1SX75_9MYCO</name>
<keyword evidence="6" id="KW-0808">Transferase</keyword>
<evidence type="ECO:0000259" key="4">
    <source>
        <dbReference type="SMART" id="SM00331"/>
    </source>
</evidence>
<dbReference type="KEGG" id="mdr:MDOR_21130"/>
<feature type="domain" description="PAS" evidence="3">
    <location>
        <begin position="13"/>
        <end position="79"/>
    </location>
</feature>
<evidence type="ECO:0000259" key="3">
    <source>
        <dbReference type="SMART" id="SM00091"/>
    </source>
</evidence>
<dbReference type="SMART" id="SM00091">
    <property type="entry name" value="PAS"/>
    <property type="match status" value="1"/>
</dbReference>
<evidence type="ECO:0000313" key="7">
    <source>
        <dbReference type="Proteomes" id="UP000193564"/>
    </source>
</evidence>
<feature type="coiled-coil region" evidence="2">
    <location>
        <begin position="128"/>
        <end position="159"/>
    </location>
</feature>
<dbReference type="PANTHER" id="PTHR43156:SF2">
    <property type="entry name" value="STAGE II SPORULATION PROTEIN E"/>
    <property type="match status" value="1"/>
</dbReference>
<gene>
    <name evidence="6" type="ORF">AWC01_18425</name>
    <name evidence="5" type="ORF">MDOR_21130</name>
</gene>
<keyword evidence="1" id="KW-0378">Hydrolase</keyword>
<dbReference type="Proteomes" id="UP000467201">
    <property type="component" value="Chromosome"/>
</dbReference>
<evidence type="ECO:0000313" key="8">
    <source>
        <dbReference type="Proteomes" id="UP000467201"/>
    </source>
</evidence>
<dbReference type="SMART" id="SM00331">
    <property type="entry name" value="PP2C_SIG"/>
    <property type="match status" value="1"/>
</dbReference>
<dbReference type="InterPro" id="IPR000014">
    <property type="entry name" value="PAS"/>
</dbReference>
<dbReference type="CDD" id="cd00130">
    <property type="entry name" value="PAS"/>
    <property type="match status" value="1"/>
</dbReference>
<dbReference type="PANTHER" id="PTHR43156">
    <property type="entry name" value="STAGE II SPORULATION PROTEIN E-RELATED"/>
    <property type="match status" value="1"/>
</dbReference>
<feature type="domain" description="PPM-type phosphatase" evidence="4">
    <location>
        <begin position="170"/>
        <end position="391"/>
    </location>
</feature>
<dbReference type="EMBL" id="LQOS01000072">
    <property type="protein sequence ID" value="ORV35611.1"/>
    <property type="molecule type" value="Genomic_DNA"/>
</dbReference>
<evidence type="ECO:0000256" key="2">
    <source>
        <dbReference type="SAM" id="Coils"/>
    </source>
</evidence>
<evidence type="ECO:0000313" key="6">
    <source>
        <dbReference type="EMBL" id="ORV35611.1"/>
    </source>
</evidence>
<proteinExistence type="predicted"/>
<dbReference type="InterPro" id="IPR001932">
    <property type="entry name" value="PPM-type_phosphatase-like_dom"/>
</dbReference>
<dbReference type="AlphaFoldDB" id="A0A1X1SX75"/>
<dbReference type="STRING" id="126673.AWC01_18425"/>
<keyword evidence="7" id="KW-1185">Reference proteome</keyword>
<dbReference type="SUPFAM" id="SSF55785">
    <property type="entry name" value="PYP-like sensor domain (PAS domain)"/>
    <property type="match status" value="1"/>
</dbReference>
<reference evidence="6 7" key="1">
    <citation type="submission" date="2016-01" db="EMBL/GenBank/DDBJ databases">
        <title>The new phylogeny of the genus Mycobacterium.</title>
        <authorList>
            <person name="Tarcisio F."/>
            <person name="Conor M."/>
            <person name="Antonella G."/>
            <person name="Elisabetta G."/>
            <person name="Giulia F.S."/>
            <person name="Sara T."/>
            <person name="Anna F."/>
            <person name="Clotilde B."/>
            <person name="Roberto B."/>
            <person name="Veronica D.S."/>
            <person name="Fabio R."/>
            <person name="Monica P."/>
            <person name="Olivier J."/>
            <person name="Enrico T."/>
            <person name="Nicola S."/>
        </authorList>
    </citation>
    <scope>NUCLEOTIDE SEQUENCE [LARGE SCALE GENOMIC DNA]</scope>
    <source>
        <strain evidence="6 7">DSM 44339</strain>
    </source>
</reference>
<dbReference type="OrthoDB" id="5241041at2"/>
<keyword evidence="6" id="KW-0418">Kinase</keyword>
<dbReference type="GO" id="GO:0016791">
    <property type="term" value="F:phosphatase activity"/>
    <property type="evidence" value="ECO:0007669"/>
    <property type="project" value="TreeGrafter"/>
</dbReference>
<dbReference type="InterPro" id="IPR036457">
    <property type="entry name" value="PPM-type-like_dom_sf"/>
</dbReference>
<organism evidence="6 7">
    <name type="scientific">Mycolicibacterium doricum</name>
    <dbReference type="NCBI Taxonomy" id="126673"/>
    <lineage>
        <taxon>Bacteria</taxon>
        <taxon>Bacillati</taxon>
        <taxon>Actinomycetota</taxon>
        <taxon>Actinomycetes</taxon>
        <taxon>Mycobacteriales</taxon>
        <taxon>Mycobacteriaceae</taxon>
        <taxon>Mycolicibacterium</taxon>
    </lineage>
</organism>
<dbReference type="SUPFAM" id="SSF81606">
    <property type="entry name" value="PP2C-like"/>
    <property type="match status" value="1"/>
</dbReference>
<dbReference type="EMBL" id="AP022605">
    <property type="protein sequence ID" value="BBZ07944.1"/>
    <property type="molecule type" value="Genomic_DNA"/>
</dbReference>
<protein>
    <submittedName>
        <fullName evidence="6">Histidine kinase</fullName>
    </submittedName>
</protein>
<accession>A0A1X1SX75</accession>
<dbReference type="InterPro" id="IPR052016">
    <property type="entry name" value="Bact_Sigma-Reg"/>
</dbReference>
<reference evidence="5 8" key="2">
    <citation type="journal article" date="2019" name="Emerg. Microbes Infect.">
        <title>Comprehensive subspecies identification of 175 nontuberculous mycobacteria species based on 7547 genomic profiles.</title>
        <authorList>
            <person name="Matsumoto Y."/>
            <person name="Kinjo T."/>
            <person name="Motooka D."/>
            <person name="Nabeya D."/>
            <person name="Jung N."/>
            <person name="Uechi K."/>
            <person name="Horii T."/>
            <person name="Iida T."/>
            <person name="Fujita J."/>
            <person name="Nakamura S."/>
        </authorList>
    </citation>
    <scope>NUCLEOTIDE SEQUENCE [LARGE SCALE GENOMIC DNA]</scope>
    <source>
        <strain evidence="5 8">JCM 12405</strain>
    </source>
</reference>